<gene>
    <name evidence="3" type="ORF">DFH07DRAFT_789916</name>
</gene>
<dbReference type="PANTHER" id="PTHR40465:SF1">
    <property type="entry name" value="DUF6534 DOMAIN-CONTAINING PROTEIN"/>
    <property type="match status" value="1"/>
</dbReference>
<dbReference type="EMBL" id="JARJLG010000003">
    <property type="protein sequence ID" value="KAJ7782238.1"/>
    <property type="molecule type" value="Genomic_DNA"/>
</dbReference>
<feature type="transmembrane region" description="Helical" evidence="1">
    <location>
        <begin position="91"/>
        <end position="110"/>
    </location>
</feature>
<proteinExistence type="predicted"/>
<feature type="transmembrane region" description="Helical" evidence="1">
    <location>
        <begin position="15"/>
        <end position="39"/>
    </location>
</feature>
<comment type="caution">
    <text evidence="3">The sequence shown here is derived from an EMBL/GenBank/DDBJ whole genome shotgun (WGS) entry which is preliminary data.</text>
</comment>
<evidence type="ECO:0000259" key="2">
    <source>
        <dbReference type="Pfam" id="PF20152"/>
    </source>
</evidence>
<dbReference type="PANTHER" id="PTHR40465">
    <property type="entry name" value="CHROMOSOME 1, WHOLE GENOME SHOTGUN SEQUENCE"/>
    <property type="match status" value="1"/>
</dbReference>
<organism evidence="3 4">
    <name type="scientific">Mycena maculata</name>
    <dbReference type="NCBI Taxonomy" id="230809"/>
    <lineage>
        <taxon>Eukaryota</taxon>
        <taxon>Fungi</taxon>
        <taxon>Dikarya</taxon>
        <taxon>Basidiomycota</taxon>
        <taxon>Agaricomycotina</taxon>
        <taxon>Agaricomycetes</taxon>
        <taxon>Agaricomycetidae</taxon>
        <taxon>Agaricales</taxon>
        <taxon>Marasmiineae</taxon>
        <taxon>Mycenaceae</taxon>
        <taxon>Mycena</taxon>
    </lineage>
</organism>
<feature type="transmembrane region" description="Helical" evidence="1">
    <location>
        <begin position="122"/>
        <end position="144"/>
    </location>
</feature>
<evidence type="ECO:0000313" key="3">
    <source>
        <dbReference type="EMBL" id="KAJ7782238.1"/>
    </source>
</evidence>
<protein>
    <recommendedName>
        <fullName evidence="2">DUF6534 domain-containing protein</fullName>
    </recommendedName>
</protein>
<dbReference type="AlphaFoldDB" id="A0AAD7NZI8"/>
<feature type="domain" description="DUF6534" evidence="2">
    <location>
        <begin position="170"/>
        <end position="256"/>
    </location>
</feature>
<name>A0AAD7NZI8_9AGAR</name>
<keyword evidence="1" id="KW-0812">Transmembrane</keyword>
<feature type="transmembrane region" description="Helical" evidence="1">
    <location>
        <begin position="164"/>
        <end position="184"/>
    </location>
</feature>
<keyword evidence="1" id="KW-0472">Membrane</keyword>
<accession>A0AAD7NZI8</accession>
<sequence length="314" mass="34908">MSASPAIPALDGSIGAIQIGAVVGTFLFGIETLQAYMYFRDHPHDIHWLKAIVAIVWISELGHAISAWHAIYSVTVTFYCQLEHLADPPHSLEMTLLFYAIIFTLVQGFFAHRVRVVSGKWLIPIICWTLTFVRVIADLAIMGIEWRSPTLSVLQLRYKWLLTASLACGMTVDFVVAVAMCYWLQKIRGSAFKQTRRIADSLFVSAVETGVITSVASALELILFLVRNDYAWFPFYLVQGKLYSNSLLVSLNGRQRLREPLTRVNLSTSRTGSLGPPGQSHNSRGVVIEMSRVIDTSDAPFSKSIEGGQGLNIQ</sequence>
<evidence type="ECO:0000313" key="4">
    <source>
        <dbReference type="Proteomes" id="UP001215280"/>
    </source>
</evidence>
<feature type="transmembrane region" description="Helical" evidence="1">
    <location>
        <begin position="51"/>
        <end position="71"/>
    </location>
</feature>
<dbReference type="Pfam" id="PF20152">
    <property type="entry name" value="DUF6534"/>
    <property type="match status" value="1"/>
</dbReference>
<keyword evidence="1" id="KW-1133">Transmembrane helix</keyword>
<dbReference type="Proteomes" id="UP001215280">
    <property type="component" value="Unassembled WGS sequence"/>
</dbReference>
<feature type="transmembrane region" description="Helical" evidence="1">
    <location>
        <begin position="205"/>
        <end position="226"/>
    </location>
</feature>
<evidence type="ECO:0000256" key="1">
    <source>
        <dbReference type="SAM" id="Phobius"/>
    </source>
</evidence>
<dbReference type="InterPro" id="IPR045339">
    <property type="entry name" value="DUF6534"/>
</dbReference>
<keyword evidence="4" id="KW-1185">Reference proteome</keyword>
<reference evidence="3" key="1">
    <citation type="submission" date="2023-03" db="EMBL/GenBank/DDBJ databases">
        <title>Massive genome expansion in bonnet fungi (Mycena s.s.) driven by repeated elements and novel gene families across ecological guilds.</title>
        <authorList>
            <consortium name="Lawrence Berkeley National Laboratory"/>
            <person name="Harder C.B."/>
            <person name="Miyauchi S."/>
            <person name="Viragh M."/>
            <person name="Kuo A."/>
            <person name="Thoen E."/>
            <person name="Andreopoulos B."/>
            <person name="Lu D."/>
            <person name="Skrede I."/>
            <person name="Drula E."/>
            <person name="Henrissat B."/>
            <person name="Morin E."/>
            <person name="Kohler A."/>
            <person name="Barry K."/>
            <person name="LaButti K."/>
            <person name="Morin E."/>
            <person name="Salamov A."/>
            <person name="Lipzen A."/>
            <person name="Mereny Z."/>
            <person name="Hegedus B."/>
            <person name="Baldrian P."/>
            <person name="Stursova M."/>
            <person name="Weitz H."/>
            <person name="Taylor A."/>
            <person name="Grigoriev I.V."/>
            <person name="Nagy L.G."/>
            <person name="Martin F."/>
            <person name="Kauserud H."/>
        </authorList>
    </citation>
    <scope>NUCLEOTIDE SEQUENCE</scope>
    <source>
        <strain evidence="3">CBHHK188m</strain>
    </source>
</reference>